<accession>A0A2A5SVU9</accession>
<feature type="domain" description="Ig-like" evidence="4">
    <location>
        <begin position="271"/>
        <end position="323"/>
    </location>
</feature>
<organism evidence="5 6">
    <name type="scientific">Lactococcus cremoris subsp. tructae</name>
    <dbReference type="NCBI Taxonomy" id="542833"/>
    <lineage>
        <taxon>Bacteria</taxon>
        <taxon>Bacillati</taxon>
        <taxon>Bacillota</taxon>
        <taxon>Bacilli</taxon>
        <taxon>Lactobacillales</taxon>
        <taxon>Streptococcaceae</taxon>
        <taxon>Lactococcus</taxon>
    </lineage>
</organism>
<evidence type="ECO:0000259" key="4">
    <source>
        <dbReference type="Pfam" id="PF07523"/>
    </source>
</evidence>
<feature type="compositionally biased region" description="Polar residues" evidence="2">
    <location>
        <begin position="139"/>
        <end position="161"/>
    </location>
</feature>
<gene>
    <name evidence="5" type="ORF">RU92_GL001519</name>
</gene>
<dbReference type="Proteomes" id="UP000218711">
    <property type="component" value="Unassembled WGS sequence"/>
</dbReference>
<evidence type="ECO:0000256" key="2">
    <source>
        <dbReference type="SAM" id="MobiDB-lite"/>
    </source>
</evidence>
<dbReference type="InterPro" id="IPR022038">
    <property type="entry name" value="Ig-like_bact"/>
</dbReference>
<evidence type="ECO:0000313" key="6">
    <source>
        <dbReference type="Proteomes" id="UP000218711"/>
    </source>
</evidence>
<keyword evidence="1" id="KW-0732">Signal</keyword>
<reference evidence="5 6" key="1">
    <citation type="submission" date="2014-12" db="EMBL/GenBank/DDBJ databases">
        <title>Draft genome sequences of 10 type strains of Lactococcus.</title>
        <authorList>
            <person name="Sun Z."/>
            <person name="Zhong Z."/>
            <person name="Liu W."/>
            <person name="Zhang W."/>
            <person name="Zhang H."/>
        </authorList>
    </citation>
    <scope>NUCLEOTIDE SEQUENCE [LARGE SCALE GENOMIC DNA]</scope>
    <source>
        <strain evidence="5 6">DSM 21502</strain>
    </source>
</reference>
<comment type="caution">
    <text evidence="5">The sequence shown here is derived from an EMBL/GenBank/DDBJ whole genome shotgun (WGS) entry which is preliminary data.</text>
</comment>
<keyword evidence="3" id="KW-0812">Transmembrane</keyword>
<dbReference type="InterPro" id="IPR022263">
    <property type="entry name" value="KxYKxGKxW"/>
</dbReference>
<keyword evidence="3" id="KW-1133">Transmembrane helix</keyword>
<dbReference type="Pfam" id="PF07523">
    <property type="entry name" value="Big_3"/>
    <property type="match status" value="1"/>
</dbReference>
<feature type="compositionally biased region" description="Low complexity" evidence="2">
    <location>
        <begin position="43"/>
        <end position="84"/>
    </location>
</feature>
<dbReference type="RefSeq" id="WP_096816054.1">
    <property type="nucleotide sequence ID" value="NZ_JXKC01000002.1"/>
</dbReference>
<dbReference type="EMBL" id="JXKC01000002">
    <property type="protein sequence ID" value="PCS20001.1"/>
    <property type="molecule type" value="Genomic_DNA"/>
</dbReference>
<dbReference type="Gene3D" id="2.60.40.10">
    <property type="entry name" value="Immunoglobulins"/>
    <property type="match status" value="2"/>
</dbReference>
<feature type="transmembrane region" description="Helical" evidence="3">
    <location>
        <begin position="1255"/>
        <end position="1274"/>
    </location>
</feature>
<feature type="compositionally biased region" description="Low complexity" evidence="2">
    <location>
        <begin position="118"/>
        <end position="138"/>
    </location>
</feature>
<feature type="compositionally biased region" description="Polar residues" evidence="2">
    <location>
        <begin position="89"/>
        <end position="113"/>
    </location>
</feature>
<evidence type="ECO:0000256" key="1">
    <source>
        <dbReference type="ARBA" id="ARBA00022729"/>
    </source>
</evidence>
<feature type="region of interest" description="Disordered" evidence="2">
    <location>
        <begin position="1198"/>
        <end position="1222"/>
    </location>
</feature>
<keyword evidence="3" id="KW-0472">Membrane</keyword>
<evidence type="ECO:0000313" key="5">
    <source>
        <dbReference type="EMBL" id="PCS20001.1"/>
    </source>
</evidence>
<name>A0A2A5SVU9_LACLC</name>
<dbReference type="NCBIfam" id="TIGR03715">
    <property type="entry name" value="KxYKxGKxW"/>
    <property type="match status" value="1"/>
</dbReference>
<proteinExistence type="predicted"/>
<feature type="region of interest" description="Disordered" evidence="2">
    <location>
        <begin position="43"/>
        <end position="161"/>
    </location>
</feature>
<feature type="transmembrane region" description="Helical" evidence="3">
    <location>
        <begin position="23"/>
        <end position="44"/>
    </location>
</feature>
<dbReference type="InterPro" id="IPR013783">
    <property type="entry name" value="Ig-like_fold"/>
</dbReference>
<sequence>MSKHQSSHEVKQGFRTWKSGKSWLYAASILVALAGVVGVTGASVKADSTPAPVTTSPVSTVTPFTTAPSAPSASPAVTASTPTTDTDKGNVTNNTPTADTSASPVVTASTPTADTDKASTTQQHVTTATPPTTQASTANVSSATTPDTSADAPSTPSNPSATYQATANITGAVSGTNLVISLSSDDGGINEPLTFTDSKSGDSITLAKNNSSEVSNTIDIIWKDNKTGVTGTATAATDYQTNAVNIVTMRDGAPAALSYKDQTNLDVCDFYYTIGDKFDASKGFGGGTDASGNPIDFSSVKVDTSKVDLKTVGTYPVSYSVVDNATEKTQTLVANVIVRSDPTLINLTGNNVNTNNNVNINQGATFDASQYLAYVRNLSGDSVDFSQVTVDTSHLNTAKAGVYPVYYSLPDSLITGGKYTAVLNVTVGSPLTGDASTFGVGGATVTEGDTNWAEEGSEKLLGSFWDSTGASAATGVNSSGTKIILSGQNDKSTATYDSKAVDVNILGTYQVPITVIDPIGNSQTMYATVVVKPHDLLDGAWPNQSIDVSVPIGSNYNPMYGYPIYDDSEQQYTAVTNVNTNQEGYYQTVYAITNNSTGTDSNYKITANVRVYDDNTDGVTEQTAINAPISSTGTVGQQWVITDYRGDTNSISVTPSYPGESLSGFLSKYLIVSLTSKPEGSKATAGIQTAYGDSNYGVTGCFFTPDVSGSYTMTYTYTDPVSQKKVSASTVVTVPSTTTGSVDNMSISTNDVTLNQGTDLDLRNAINSYVDGYGQTVNNYWVWTLDKSGKPVFSGNYDTWNVTPYDPTTGAGAAGEPQIFVDVSKVNTDKAGTYKITYTASEGLPVPDGHGVKSKVLGTSTVTVVARDSQATLEAPKTATTAVNQPYDLTTGLMATDSTGKTINLTSGVSVAVNGKVISGTSYTPNSSGTYKIVYTNGTLSATTELIATDQSSLSAPTHHDMRTGQTYNIFTDVKALNAAGQEFSPTYQFTGQDVNGQSNDMTGLLTSTNFVPKVAGIYMVTLTNGTKKATIKIAVAPSQVNSVVDEVTDNTDSAELISSTDRVLIGTVTVKKVGDTFNAYDEYVAGAAVDNNRPATTGVQTTMASAIQDLLIKQYPDLATQIKSGYLNSTGILTNLVGVHIISNNVNMKKGGTYFVNYLIDSATMTFTTGDPLPAQIYDLKNMIVMRTVIVEADAVSTPNQNGGQTSKPGGGSTTMNTNSNGKTQVSMLATTYSRAKTITSASMLPITGENKSVSIVEMLLGASFISLTGLFIEMKRRKF</sequence>
<evidence type="ECO:0000256" key="3">
    <source>
        <dbReference type="SAM" id="Phobius"/>
    </source>
</evidence>
<protein>
    <recommendedName>
        <fullName evidence="4">Ig-like domain-containing protein</fullName>
    </recommendedName>
</protein>